<dbReference type="InterPro" id="IPR004872">
    <property type="entry name" value="Lipoprotein_NlpA"/>
</dbReference>
<feature type="signal peptide" evidence="8">
    <location>
        <begin position="1"/>
        <end position="18"/>
    </location>
</feature>
<dbReference type="Proteomes" id="UP001223261">
    <property type="component" value="Chromosome"/>
</dbReference>
<dbReference type="CDD" id="cd13597">
    <property type="entry name" value="PBP2_lipoprotein_Tp32"/>
    <property type="match status" value="1"/>
</dbReference>
<accession>A0AAX3W6Y2</accession>
<sequence>MKKVLGLLFVSILTVVLAACGGGDGDKDKKETIKVGASPAPHAEILEEAKPILEKEGYKLEIKTINDYTTPNKLLDKGELDANFFQHTPYLETESKDKGYKIESAGNVHIEPMAVYSKKYKKLTDLPKGATVYVSNNPAEEGRFLSFFEKEGLIKLKDGVDPVDATFDDIAENKKDIKFNNKQAAEFLPKSYQADEGDATIINSNYAIEQGLNPLKDSIAVEGKDSPYANLIAVQKGHKDDEKIKALMKVLQSKEIKDFIKEKYDGAVIEAK</sequence>
<evidence type="ECO:0000256" key="7">
    <source>
        <dbReference type="PIRSR" id="PIRSR002854-1"/>
    </source>
</evidence>
<evidence type="ECO:0000256" key="1">
    <source>
        <dbReference type="ARBA" id="ARBA00004635"/>
    </source>
</evidence>
<comment type="similarity">
    <text evidence="6">Belongs to the nlpA lipoprotein family.</text>
</comment>
<evidence type="ECO:0000256" key="5">
    <source>
        <dbReference type="ARBA" id="ARBA00023288"/>
    </source>
</evidence>
<keyword evidence="3" id="KW-0472">Membrane</keyword>
<comment type="subcellular location">
    <subcellularLocation>
        <location evidence="1">Membrane</location>
        <topology evidence="1">Lipid-anchor</topology>
    </subcellularLocation>
</comment>
<evidence type="ECO:0000256" key="3">
    <source>
        <dbReference type="ARBA" id="ARBA00023136"/>
    </source>
</evidence>
<dbReference type="AlphaFoldDB" id="A0AAX3W6Y2"/>
<feature type="lipid moiety-binding region" description="S-diacylglycerol cysteine" evidence="7">
    <location>
        <position position="20"/>
    </location>
</feature>
<evidence type="ECO:0000256" key="8">
    <source>
        <dbReference type="SAM" id="SignalP"/>
    </source>
</evidence>
<protein>
    <recommendedName>
        <fullName evidence="6">Lipoprotein</fullName>
    </recommendedName>
</protein>
<name>A0AAX3W6Y2_MAMLE</name>
<evidence type="ECO:0000256" key="2">
    <source>
        <dbReference type="ARBA" id="ARBA00022729"/>
    </source>
</evidence>
<dbReference type="Pfam" id="PF03180">
    <property type="entry name" value="Lipoprotein_9"/>
    <property type="match status" value="1"/>
</dbReference>
<evidence type="ECO:0000313" key="10">
    <source>
        <dbReference type="Proteomes" id="UP001223261"/>
    </source>
</evidence>
<evidence type="ECO:0000313" key="9">
    <source>
        <dbReference type="EMBL" id="WHI60841.1"/>
    </source>
</evidence>
<organism evidence="9 10">
    <name type="scientific">Mammaliicoccus lentus</name>
    <name type="common">Staphylococcus lentus</name>
    <dbReference type="NCBI Taxonomy" id="42858"/>
    <lineage>
        <taxon>Bacteria</taxon>
        <taxon>Bacillati</taxon>
        <taxon>Bacillota</taxon>
        <taxon>Bacilli</taxon>
        <taxon>Bacillales</taxon>
        <taxon>Staphylococcaceae</taxon>
        <taxon>Mammaliicoccus</taxon>
    </lineage>
</organism>
<keyword evidence="4" id="KW-0564">Palmitate</keyword>
<keyword evidence="5 6" id="KW-0449">Lipoprotein</keyword>
<gene>
    <name evidence="9" type="ORF">PYH69_04195</name>
</gene>
<dbReference type="GO" id="GO:0016020">
    <property type="term" value="C:membrane"/>
    <property type="evidence" value="ECO:0007669"/>
    <property type="project" value="UniProtKB-SubCell"/>
</dbReference>
<dbReference type="PIRSF" id="PIRSF002854">
    <property type="entry name" value="MetQ"/>
    <property type="match status" value="1"/>
</dbReference>
<evidence type="ECO:0000256" key="6">
    <source>
        <dbReference type="PIRNR" id="PIRNR002854"/>
    </source>
</evidence>
<dbReference type="PROSITE" id="PS51257">
    <property type="entry name" value="PROKAR_LIPOPROTEIN"/>
    <property type="match status" value="1"/>
</dbReference>
<proteinExistence type="inferred from homology"/>
<keyword evidence="2 8" id="KW-0732">Signal</keyword>
<dbReference type="EMBL" id="CP118848">
    <property type="protein sequence ID" value="WHI60841.1"/>
    <property type="molecule type" value="Genomic_DNA"/>
</dbReference>
<feature type="chain" id="PRO_5043578949" description="Lipoprotein" evidence="8">
    <location>
        <begin position="19"/>
        <end position="272"/>
    </location>
</feature>
<dbReference type="Gene3D" id="3.40.190.10">
    <property type="entry name" value="Periplasmic binding protein-like II"/>
    <property type="match status" value="2"/>
</dbReference>
<dbReference type="PANTHER" id="PTHR30429">
    <property type="entry name" value="D-METHIONINE-BINDING LIPOPROTEIN METQ"/>
    <property type="match status" value="1"/>
</dbReference>
<dbReference type="PANTHER" id="PTHR30429:SF0">
    <property type="entry name" value="METHIONINE-BINDING LIPOPROTEIN METQ"/>
    <property type="match status" value="1"/>
</dbReference>
<dbReference type="RefSeq" id="WP_064204452.1">
    <property type="nucleotide sequence ID" value="NZ_CABIVY010000028.1"/>
</dbReference>
<reference evidence="9" key="1">
    <citation type="journal article" date="2023" name="Antibiotics">
        <title>Prevalence and Molecular Characterization of Methicillin-Resistant Staphylococci (MRS) and Mammaliicocci (MRM) in Dromedary Camels from Algeria: First Detection of SCCmec-mecC Hybrid in Methicillin-Resistant Mammaliicoccus lentus.</title>
        <authorList>
            <person name="Belhout C."/>
            <person name="Boyen F."/>
            <person name="Vereecke N."/>
            <person name="Theuns S."/>
            <person name="Taibi N."/>
            <person name="Stegger M."/>
            <person name="de la Fe-Rodriguez P.Y."/>
            <person name="Bouayad L."/>
            <person name="Elgroud R."/>
            <person name="Butaye P."/>
        </authorList>
    </citation>
    <scope>NUCLEOTIDE SEQUENCE</scope>
    <source>
        <strain evidence="9">7048</strain>
    </source>
</reference>
<evidence type="ECO:0000256" key="4">
    <source>
        <dbReference type="ARBA" id="ARBA00023139"/>
    </source>
</evidence>
<dbReference type="SUPFAM" id="SSF53850">
    <property type="entry name" value="Periplasmic binding protein-like II"/>
    <property type="match status" value="1"/>
</dbReference>